<comment type="caution">
    <text evidence="2">The sequence shown here is derived from an EMBL/GenBank/DDBJ whole genome shotgun (WGS) entry which is preliminary data.</text>
</comment>
<accession>A0AA40I0F6</accession>
<dbReference type="PANTHER" id="PTHR11544">
    <property type="entry name" value="COLD SHOCK DOMAIN CONTAINING PROTEINS"/>
    <property type="match status" value="1"/>
</dbReference>
<evidence type="ECO:0000256" key="1">
    <source>
        <dbReference type="SAM" id="MobiDB-lite"/>
    </source>
</evidence>
<dbReference type="EMBL" id="JAULJE010000007">
    <property type="protein sequence ID" value="KAK1340733.1"/>
    <property type="molecule type" value="Genomic_DNA"/>
</dbReference>
<feature type="region of interest" description="Disordered" evidence="1">
    <location>
        <begin position="1"/>
        <end position="23"/>
    </location>
</feature>
<dbReference type="Proteomes" id="UP001177744">
    <property type="component" value="Unassembled WGS sequence"/>
</dbReference>
<dbReference type="AlphaFoldDB" id="A0AA40I0F6"/>
<feature type="compositionally biased region" description="Basic residues" evidence="1">
    <location>
        <begin position="68"/>
        <end position="81"/>
    </location>
</feature>
<evidence type="ECO:0000313" key="2">
    <source>
        <dbReference type="EMBL" id="KAK1340733.1"/>
    </source>
</evidence>
<feature type="region of interest" description="Disordered" evidence="1">
    <location>
        <begin position="42"/>
        <end position="114"/>
    </location>
</feature>
<sequence length="114" mass="13143">MRDPRVLPKARPTTPALSQARFPPYYMQRPMGVDHSIPTLLCRERDGGAHNQGAGEQGRLRQNMYRGYRPRFRRGPPRQRQPRADGSEEDKGNQGDETQDQQPPQGRYCGNFDY</sequence>
<reference evidence="2" key="1">
    <citation type="submission" date="2023-06" db="EMBL/GenBank/DDBJ databases">
        <title>Reference genome for the Northern bat (Eptesicus nilssonii), a most northern bat species.</title>
        <authorList>
            <person name="Laine V.N."/>
            <person name="Pulliainen A.T."/>
            <person name="Lilley T.M."/>
        </authorList>
    </citation>
    <scope>NUCLEOTIDE SEQUENCE</scope>
    <source>
        <strain evidence="2">BLF_Eptnil</strain>
        <tissue evidence="2">Kidney</tissue>
    </source>
</reference>
<dbReference type="InterPro" id="IPR050181">
    <property type="entry name" value="Cold_shock_domain"/>
</dbReference>
<keyword evidence="3" id="KW-1185">Reference proteome</keyword>
<organism evidence="2 3">
    <name type="scientific">Cnephaeus nilssonii</name>
    <name type="common">Northern bat</name>
    <name type="synonym">Eptesicus nilssonii</name>
    <dbReference type="NCBI Taxonomy" id="3371016"/>
    <lineage>
        <taxon>Eukaryota</taxon>
        <taxon>Metazoa</taxon>
        <taxon>Chordata</taxon>
        <taxon>Craniata</taxon>
        <taxon>Vertebrata</taxon>
        <taxon>Euteleostomi</taxon>
        <taxon>Mammalia</taxon>
        <taxon>Eutheria</taxon>
        <taxon>Laurasiatheria</taxon>
        <taxon>Chiroptera</taxon>
        <taxon>Yangochiroptera</taxon>
        <taxon>Vespertilionidae</taxon>
        <taxon>Cnephaeus</taxon>
    </lineage>
</organism>
<gene>
    <name evidence="2" type="ORF">QTO34_017125</name>
</gene>
<evidence type="ECO:0000313" key="3">
    <source>
        <dbReference type="Proteomes" id="UP001177744"/>
    </source>
</evidence>
<name>A0AA40I0F6_CNENI</name>
<proteinExistence type="predicted"/>
<feature type="compositionally biased region" description="Basic and acidic residues" evidence="1">
    <location>
        <begin position="82"/>
        <end position="94"/>
    </location>
</feature>
<protein>
    <submittedName>
        <fullName evidence="2">Uncharacterized protein</fullName>
    </submittedName>
</protein>